<feature type="domain" description="DUF1565" evidence="1">
    <location>
        <begin position="45"/>
        <end position="83"/>
    </location>
</feature>
<evidence type="ECO:0000313" key="3">
    <source>
        <dbReference type="Proteomes" id="UP000663929"/>
    </source>
</evidence>
<dbReference type="Proteomes" id="UP000663929">
    <property type="component" value="Chromosome"/>
</dbReference>
<organism evidence="2 3">
    <name type="scientific">Sulfidibacter corallicola</name>
    <dbReference type="NCBI Taxonomy" id="2818388"/>
    <lineage>
        <taxon>Bacteria</taxon>
        <taxon>Pseudomonadati</taxon>
        <taxon>Acidobacteriota</taxon>
        <taxon>Holophagae</taxon>
        <taxon>Acanthopleuribacterales</taxon>
        <taxon>Acanthopleuribacteraceae</taxon>
        <taxon>Sulfidibacter</taxon>
    </lineage>
</organism>
<dbReference type="EMBL" id="CP071793">
    <property type="protein sequence ID" value="QTD52345.1"/>
    <property type="molecule type" value="Genomic_DNA"/>
</dbReference>
<dbReference type="InterPro" id="IPR059226">
    <property type="entry name" value="Choice_anch_Q_dom"/>
</dbReference>
<sequence length="550" mass="59378">MPINNVGRHEKVPTRGAWKLWRLAFGWLWLLPAFAGDATLYVATDGDDSSGDGSQQNPYATITRALDNSSDGGLILVEPGTYTGRIRLRGVFAQDVTVRSQVPYAAKLRHNSTVITCFDGIGIVVEGFDIAHDGPGAAGLVVQIQDLRGGPGGEDATSRITIRNNIIHDSYNNDLLKINNGARDVLVEHNVFYNQTGSDEHMDVNGVTNVTIQDNIFFNDFAGSGRTNDNSTSSFIVIKNSGGHAQNANFTIRRNVFLNWEGSTGTNFLLLGEDGTDRFEAEDVLIENNLMLGNSSNVMRAAFGVKGGRNIVFRNNTISGDLPALAFAMRLNREGANPANENIQFYNNIWSDPTGTMGSDGSGANDFSDTPPDHTTSFALDHNLYWNGGSALPESSSELINPSDDANGVTGDPQLTEPVGVVLPRWDPDLFEFLSGNDTIRDEFERLVLAYAQLGDVSMALDAADPSQAPADDIMGQPRGNQPDIGAFELQPCSLVGDINGDLVVGEDDLVLALPEWPNFGGNADLDEDGRVTILDHTLLVNNFGECRPD</sequence>
<dbReference type="Gene3D" id="1.10.1330.10">
    <property type="entry name" value="Dockerin domain"/>
    <property type="match status" value="1"/>
</dbReference>
<keyword evidence="3" id="KW-1185">Reference proteome</keyword>
<dbReference type="NCBIfam" id="NF041518">
    <property type="entry name" value="choice_anch_Q"/>
    <property type="match status" value="1"/>
</dbReference>
<name>A0A8A4U0S5_SULCO</name>
<dbReference type="RefSeq" id="WP_237382453.1">
    <property type="nucleotide sequence ID" value="NZ_CP071793.1"/>
</dbReference>
<dbReference type="SUPFAM" id="SSF63446">
    <property type="entry name" value="Type I dockerin domain"/>
    <property type="match status" value="1"/>
</dbReference>
<dbReference type="InterPro" id="IPR011050">
    <property type="entry name" value="Pectin_lyase_fold/virulence"/>
</dbReference>
<dbReference type="Pfam" id="PF07602">
    <property type="entry name" value="DUF1565"/>
    <property type="match status" value="1"/>
</dbReference>
<evidence type="ECO:0000259" key="1">
    <source>
        <dbReference type="Pfam" id="PF07602"/>
    </source>
</evidence>
<dbReference type="GO" id="GO:0000272">
    <property type="term" value="P:polysaccharide catabolic process"/>
    <property type="evidence" value="ECO:0007669"/>
    <property type="project" value="InterPro"/>
</dbReference>
<evidence type="ECO:0000313" key="2">
    <source>
        <dbReference type="EMBL" id="QTD52345.1"/>
    </source>
</evidence>
<dbReference type="SUPFAM" id="SSF51126">
    <property type="entry name" value="Pectin lyase-like"/>
    <property type="match status" value="1"/>
</dbReference>
<dbReference type="InterPro" id="IPR036439">
    <property type="entry name" value="Dockerin_dom_sf"/>
</dbReference>
<dbReference type="AlphaFoldDB" id="A0A8A4U0S5"/>
<dbReference type="KEGG" id="scor:J3U87_07705"/>
<dbReference type="InterPro" id="IPR011459">
    <property type="entry name" value="DUF1565"/>
</dbReference>
<reference evidence="2" key="1">
    <citation type="submission" date="2021-03" db="EMBL/GenBank/DDBJ databases">
        <title>Acanthopleuribacteraceae sp. M133.</title>
        <authorList>
            <person name="Wang G."/>
        </authorList>
    </citation>
    <scope>NUCLEOTIDE SEQUENCE</scope>
    <source>
        <strain evidence="2">M133</strain>
    </source>
</reference>
<gene>
    <name evidence="2" type="ORF">J3U87_07705</name>
</gene>
<dbReference type="InterPro" id="IPR012334">
    <property type="entry name" value="Pectin_lyas_fold"/>
</dbReference>
<accession>A0A8A4U0S5</accession>
<proteinExistence type="predicted"/>
<dbReference type="Gene3D" id="2.160.20.10">
    <property type="entry name" value="Single-stranded right-handed beta-helix, Pectin lyase-like"/>
    <property type="match status" value="1"/>
</dbReference>
<protein>
    <submittedName>
        <fullName evidence="2">DUF1565 domain-containing protein</fullName>
    </submittedName>
</protein>